<dbReference type="AlphaFoldDB" id="A0AAW9RP00"/>
<proteinExistence type="predicted"/>
<evidence type="ECO:0000313" key="2">
    <source>
        <dbReference type="EMBL" id="MEJ8574067.1"/>
    </source>
</evidence>
<comment type="caution">
    <text evidence="2">The sequence shown here is derived from an EMBL/GenBank/DDBJ whole genome shotgun (WGS) entry which is preliminary data.</text>
</comment>
<sequence>MNVDTSPVERAQRRFFGALDALEAAVRRHKENERSKEALEAELRTLGEDRSRLAQELDRSQARAVKLEAVVGDVSGRLDTAIGTIRGLLEQGAGRSRSGNTEPAG</sequence>
<dbReference type="EMBL" id="JAZHOF010000010">
    <property type="protein sequence ID" value="MEJ8574067.1"/>
    <property type="molecule type" value="Genomic_DNA"/>
</dbReference>
<dbReference type="InterPro" id="IPR025310">
    <property type="entry name" value="DUF4164"/>
</dbReference>
<protein>
    <submittedName>
        <fullName evidence="2">DUF4164 domain-containing protein</fullName>
    </submittedName>
</protein>
<accession>A0AAW9RP00</accession>
<reference evidence="2 3" key="1">
    <citation type="submission" date="2024-02" db="EMBL/GenBank/DDBJ databases">
        <title>Genome analysis and characterization of Microbaculum marinisediminis sp. nov., isolated from marine sediment.</title>
        <authorList>
            <person name="Du Z.-J."/>
            <person name="Ye Y.-Q."/>
            <person name="Zhang Z.-R."/>
            <person name="Yuan S.-M."/>
            <person name="Zhang X.-Y."/>
        </authorList>
    </citation>
    <scope>NUCLEOTIDE SEQUENCE [LARGE SCALE GENOMIC DNA]</scope>
    <source>
        <strain evidence="2 3">SDUM1044001</strain>
    </source>
</reference>
<gene>
    <name evidence="2" type="ORF">V3328_21450</name>
</gene>
<dbReference type="Pfam" id="PF13747">
    <property type="entry name" value="DUF4164"/>
    <property type="match status" value="1"/>
</dbReference>
<feature type="coiled-coil region" evidence="1">
    <location>
        <begin position="19"/>
        <end position="70"/>
    </location>
</feature>
<dbReference type="RefSeq" id="WP_340331770.1">
    <property type="nucleotide sequence ID" value="NZ_JAZHOF010000010.1"/>
</dbReference>
<organism evidence="2 3">
    <name type="scientific">Microbaculum marinum</name>
    <dbReference type="NCBI Taxonomy" id="1764581"/>
    <lineage>
        <taxon>Bacteria</taxon>
        <taxon>Pseudomonadati</taxon>
        <taxon>Pseudomonadota</taxon>
        <taxon>Alphaproteobacteria</taxon>
        <taxon>Hyphomicrobiales</taxon>
        <taxon>Tepidamorphaceae</taxon>
        <taxon>Microbaculum</taxon>
    </lineage>
</organism>
<evidence type="ECO:0000256" key="1">
    <source>
        <dbReference type="SAM" id="Coils"/>
    </source>
</evidence>
<keyword evidence="1" id="KW-0175">Coiled coil</keyword>
<keyword evidence="3" id="KW-1185">Reference proteome</keyword>
<dbReference type="Proteomes" id="UP001378188">
    <property type="component" value="Unassembled WGS sequence"/>
</dbReference>
<name>A0AAW9RP00_9HYPH</name>
<evidence type="ECO:0000313" key="3">
    <source>
        <dbReference type="Proteomes" id="UP001378188"/>
    </source>
</evidence>